<feature type="domain" description="RPAP1/MINIYO-like TPR repeats" evidence="3">
    <location>
        <begin position="1112"/>
        <end position="1317"/>
    </location>
</feature>
<reference evidence="4 5" key="2">
    <citation type="submission" date="2018-11" db="EMBL/GenBank/DDBJ databases">
        <authorList>
            <consortium name="Pathogen Informatics"/>
        </authorList>
    </citation>
    <scope>NUCLEOTIDE SEQUENCE [LARGE SCALE GENOMIC DNA]</scope>
</reference>
<feature type="region of interest" description="Disordered" evidence="1">
    <location>
        <begin position="205"/>
        <end position="231"/>
    </location>
</feature>
<dbReference type="GO" id="GO:0006366">
    <property type="term" value="P:transcription by RNA polymerase II"/>
    <property type="evidence" value="ECO:0007669"/>
    <property type="project" value="InterPro"/>
</dbReference>
<dbReference type="Pfam" id="PF08620">
    <property type="entry name" value="RPAP1_C"/>
    <property type="match status" value="1"/>
</dbReference>
<evidence type="ECO:0000256" key="1">
    <source>
        <dbReference type="SAM" id="MobiDB-lite"/>
    </source>
</evidence>
<dbReference type="STRING" id="6205.A0A0R3X4P7"/>
<evidence type="ECO:0000259" key="2">
    <source>
        <dbReference type="Pfam" id="PF08620"/>
    </source>
</evidence>
<dbReference type="WBParaSite" id="TTAC_0000839501-mRNA-1">
    <property type="protein sequence ID" value="TTAC_0000839501-mRNA-1"/>
    <property type="gene ID" value="TTAC_0000839501"/>
</dbReference>
<dbReference type="InterPro" id="IPR057989">
    <property type="entry name" value="TPR_RPAP1/MINIYO-like"/>
</dbReference>
<organism evidence="6">
    <name type="scientific">Hydatigena taeniaeformis</name>
    <name type="common">Feline tapeworm</name>
    <name type="synonym">Taenia taeniaeformis</name>
    <dbReference type="NCBI Taxonomy" id="6205"/>
    <lineage>
        <taxon>Eukaryota</taxon>
        <taxon>Metazoa</taxon>
        <taxon>Spiralia</taxon>
        <taxon>Lophotrochozoa</taxon>
        <taxon>Platyhelminthes</taxon>
        <taxon>Cestoda</taxon>
        <taxon>Eucestoda</taxon>
        <taxon>Cyclophyllidea</taxon>
        <taxon>Taeniidae</taxon>
        <taxon>Hydatigera</taxon>
    </lineage>
</organism>
<protein>
    <submittedName>
        <fullName evidence="6">RPAP1_C domain-containing protein</fullName>
    </submittedName>
</protein>
<dbReference type="Pfam" id="PF25766">
    <property type="entry name" value="TPR_RPAP1"/>
    <property type="match status" value="1"/>
</dbReference>
<name>A0A0R3X4P7_HYDTA</name>
<dbReference type="PANTHER" id="PTHR21483">
    <property type="entry name" value="RNA POLYMERASE II-ASSOCIATED PROTEIN 1"/>
    <property type="match status" value="1"/>
</dbReference>
<dbReference type="Proteomes" id="UP000274429">
    <property type="component" value="Unassembled WGS sequence"/>
</dbReference>
<evidence type="ECO:0000313" key="6">
    <source>
        <dbReference type="WBParaSite" id="TTAC_0000839501-mRNA-1"/>
    </source>
</evidence>
<proteinExistence type="predicted"/>
<accession>A0A0R3X4P7</accession>
<evidence type="ECO:0000313" key="5">
    <source>
        <dbReference type="Proteomes" id="UP000274429"/>
    </source>
</evidence>
<dbReference type="InterPro" id="IPR013929">
    <property type="entry name" value="RPAP1_C"/>
</dbReference>
<reference evidence="6" key="1">
    <citation type="submission" date="2016-04" db="UniProtKB">
        <authorList>
            <consortium name="WormBaseParasite"/>
        </authorList>
    </citation>
    <scope>IDENTIFICATION</scope>
</reference>
<keyword evidence="5" id="KW-1185">Reference proteome</keyword>
<feature type="compositionally biased region" description="Basic and acidic residues" evidence="1">
    <location>
        <begin position="210"/>
        <end position="223"/>
    </location>
</feature>
<feature type="domain" description="RPAP1 C-terminal" evidence="2">
    <location>
        <begin position="288"/>
        <end position="348"/>
    </location>
</feature>
<gene>
    <name evidence="4" type="ORF">TTAC_LOCUS8380</name>
</gene>
<sequence>MLNRFAKTDEDLLREQAEFLKNPPANRIVNAVSTGQASRPTYDEQNTPLFQSPVSSQVVEHQFLLGDTNLASDDPIQSNCGQPYVPTLGESITDAGLLHCASRLSSESSFTRSKGRSLFAKQLLAAKEGVAFRPDASSVQLRKEMPKLSDPLQQLADAGPCVIRRQHGFAANEIVRIHENSINLLSQLSEEEILREREAIIASAAPRHGVPLDREDANHHSPESTEPSSELNANSILASLGIEPDPSIPHMDVVEPEKLAWMQDLPHSAKAPTEEVRSTNMTSSKGCNARFDLEGRVVPPDADVPTHLGLHHHGDEPERGGYTIGELFHLASSSQPIQRRLALSSLAAALAASRRGHHSALLQTPSLLPSLLLTRPTGICFLLRWALDRCVSEATRASSAVGGNGGGVSVALISECFRALNNLLVDERGEALLDEAFDWSSECRKSMVNLFPSAVIRRPHKFRLEMATSAALSSDNDEKSDHVEAMATDPVGCLFAQTNLAARIGWMLSPGPGLRLPPDIVAHTLPALLITAARHSTALALTIYKTPHLIASLIEHFLPLDWSDLNTHECHNDQLSNAYGVPLPRVLKLMRVLAQRSSSLRLMLVNDWRLVERCLAYLLHFPTSLPPKFGVLLQLEALRCLSVCLEGSEPPSKAVDFTRQAIGGLVAAAQVVMEAERSEYPLQIAWLSFFANVVVPRFSQYLSSSQFESLRSWAKKFSEEVTITGYDEGERGEEKRASPPPLVTVTVHLLKVLSMEELTDIQRRIFQGPAWNVVLNHFIRHQSVLTGFPQRTSHADVLAPGVGSIHTNDDPPTIPDIVFESGENEDLLSPITVSSALPCLPDLGMSTCLFYRGPCSSNNESSVTLPAMWWPSSAHSLYPRDVLESLDLVSPTPAMWPSFLPLMEAAMIIGNVDLSRWCSRLTRLCVPPVMEKSGSSCLSLPHGIMALESAMMQRYLLAKWSDSKAEELWWATFHLLPYFFFGQETLLIDLLQKVIFPVYDLTPVERGFSTEVMNASPPWPPVHDSFALGLAYHAHRVYVEYFLKLFQGPRSETQITFKPLKTRSSCDFILPDDWFYMPLLESYFCGCRHRINGDDDKTPSSAFSPSEPEAYLLKATACLGWIHRLLSQRLPPRSSTKIRELSAGGHLTRVCCAILTYQGAGALCFNASGVIIAELISLLAPKLDMEEMDRNPEAYLPLDLLSLYNLFTDLLEHYAATSYSSPIFGNLLLLFLQSTGLPPSYRRALWGEHQSTLRAFQLSPREVIFPITTYEGLFEPLEKDEGVLRAYASALCSGVVNPTRQPLAALIALHHLNRNIYLVNPRSMHSEFTQQLAASLRFIISCKFRGRGEMEQVIALLRRYKQPIMWKTTSLTPISDLVRPTYVSQSVASGDVKITDMMQLYREEEMPVSRVKRWEEFLES</sequence>
<dbReference type="PANTHER" id="PTHR21483:SF18">
    <property type="entry name" value="RNA POLYMERASE II-ASSOCIATED PROTEIN 1"/>
    <property type="match status" value="1"/>
</dbReference>
<dbReference type="InterPro" id="IPR039913">
    <property type="entry name" value="RPAP1/Rba50"/>
</dbReference>
<dbReference type="OrthoDB" id="348201at2759"/>
<evidence type="ECO:0000259" key="3">
    <source>
        <dbReference type="Pfam" id="PF25766"/>
    </source>
</evidence>
<dbReference type="EMBL" id="UYWX01020494">
    <property type="protein sequence ID" value="VDM32921.1"/>
    <property type="molecule type" value="Genomic_DNA"/>
</dbReference>
<evidence type="ECO:0000313" key="4">
    <source>
        <dbReference type="EMBL" id="VDM32921.1"/>
    </source>
</evidence>